<evidence type="ECO:0000313" key="3">
    <source>
        <dbReference type="Proteomes" id="UP000005110"/>
    </source>
</evidence>
<keyword evidence="2" id="KW-0413">Isomerase</keyword>
<evidence type="ECO:0000313" key="2">
    <source>
        <dbReference type="EMBL" id="EIW00400.1"/>
    </source>
</evidence>
<reference evidence="2 3" key="1">
    <citation type="submission" date="2012-02" db="EMBL/GenBank/DDBJ databases">
        <title>Improved High-Quality Draft sequence of Thermoanaerobacter siderophilus SR4.</title>
        <authorList>
            <consortium name="US DOE Joint Genome Institute"/>
            <person name="Lucas S."/>
            <person name="Han J."/>
            <person name="Lapidus A."/>
            <person name="Cheng J.-F."/>
            <person name="Goodwin L."/>
            <person name="Pitluck S."/>
            <person name="Peters L."/>
            <person name="Detter J.C."/>
            <person name="Han C."/>
            <person name="Tapia R."/>
            <person name="Land M."/>
            <person name="Hauser L."/>
            <person name="Kyrpides N."/>
            <person name="Ivanova N."/>
            <person name="Pagani I."/>
            <person name="Hemme C."/>
            <person name="Woyke T."/>
        </authorList>
    </citation>
    <scope>NUCLEOTIDE SEQUENCE [LARGE SCALE GENOMIC DNA]</scope>
    <source>
        <strain evidence="2 3">SR4</strain>
    </source>
</reference>
<dbReference type="Pfam" id="PF02502">
    <property type="entry name" value="LacAB_rpiB"/>
    <property type="match status" value="1"/>
</dbReference>
<sequence>VIGPGLATMIVDEWLDAEFQGERHQKRIDKISEIEKIKKRN</sequence>
<dbReference type="GO" id="GO:0016861">
    <property type="term" value="F:intramolecular oxidoreductase activity, interconverting aldoses and ketoses"/>
    <property type="evidence" value="ECO:0007669"/>
    <property type="project" value="UniProtKB-ARBA"/>
</dbReference>
<dbReference type="SUPFAM" id="SSF89623">
    <property type="entry name" value="Ribose/Galactose isomerase RpiB/AlsB"/>
    <property type="match status" value="1"/>
</dbReference>
<dbReference type="InterPro" id="IPR003500">
    <property type="entry name" value="RpiB_LacA_LacB"/>
</dbReference>
<evidence type="ECO:0000256" key="1">
    <source>
        <dbReference type="ARBA" id="ARBA00008754"/>
    </source>
</evidence>
<dbReference type="Gene3D" id="3.40.1400.10">
    <property type="entry name" value="Sugar-phosphate isomerase, RpiB/LacA/LacB"/>
    <property type="match status" value="1"/>
</dbReference>
<dbReference type="GO" id="GO:0005975">
    <property type="term" value="P:carbohydrate metabolic process"/>
    <property type="evidence" value="ECO:0007669"/>
    <property type="project" value="InterPro"/>
</dbReference>
<dbReference type="AlphaFoldDB" id="I8R4R9"/>
<dbReference type="EMBL" id="CM001486">
    <property type="protein sequence ID" value="EIW00400.1"/>
    <property type="molecule type" value="Genomic_DNA"/>
</dbReference>
<comment type="similarity">
    <text evidence="1">Belongs to the LacAB/RpiB family.</text>
</comment>
<dbReference type="HOGENOM" id="CLU_3262838_0_0_9"/>
<gene>
    <name evidence="2" type="ORF">ThesiDRAFT1_1462</name>
</gene>
<proteinExistence type="inferred from homology"/>
<protein>
    <submittedName>
        <fullName evidence="2">Ribose 5-phosphate isomerase RpiB</fullName>
    </submittedName>
</protein>
<feature type="non-terminal residue" evidence="2">
    <location>
        <position position="1"/>
    </location>
</feature>
<keyword evidence="3" id="KW-1185">Reference proteome</keyword>
<dbReference type="InterPro" id="IPR036569">
    <property type="entry name" value="RpiB_LacA_LacB_sf"/>
</dbReference>
<dbReference type="Proteomes" id="UP000005110">
    <property type="component" value="Chromosome"/>
</dbReference>
<organism evidence="2 3">
    <name type="scientific">Thermoanaerobacter siderophilus SR4</name>
    <dbReference type="NCBI Taxonomy" id="880478"/>
    <lineage>
        <taxon>Bacteria</taxon>
        <taxon>Bacillati</taxon>
        <taxon>Bacillota</taxon>
        <taxon>Clostridia</taxon>
        <taxon>Thermoanaerobacterales</taxon>
        <taxon>Thermoanaerobacteraceae</taxon>
        <taxon>Thermoanaerobacter</taxon>
    </lineage>
</organism>
<name>I8R4R9_9THEO</name>
<accession>I8R4R9</accession>